<reference evidence="2 4" key="2">
    <citation type="submission" date="2018-06" db="EMBL/GenBank/DDBJ databases">
        <title>Genomic Encyclopedia of Type Strains, Phase III (KMG-III): the genomes of soil and plant-associated and newly described type strains.</title>
        <authorList>
            <person name="Whitman W."/>
        </authorList>
    </citation>
    <scope>NUCLEOTIDE SEQUENCE [LARGE SCALE GENOMIC DNA]</scope>
    <source>
        <strain evidence="2 4">CGMCC 1.15366</strain>
    </source>
</reference>
<feature type="compositionally biased region" description="Basic and acidic residues" evidence="1">
    <location>
        <begin position="79"/>
        <end position="89"/>
    </location>
</feature>
<feature type="region of interest" description="Disordered" evidence="1">
    <location>
        <begin position="79"/>
        <end position="100"/>
    </location>
</feature>
<accession>A0A327WYX0</accession>
<evidence type="ECO:0000313" key="2">
    <source>
        <dbReference type="EMBL" id="RAJ98950.1"/>
    </source>
</evidence>
<dbReference type="InterPro" id="IPR009749">
    <property type="entry name" value="DUF1315"/>
</dbReference>
<dbReference type="Proteomes" id="UP000287865">
    <property type="component" value="Unassembled WGS sequence"/>
</dbReference>
<dbReference type="Proteomes" id="UP000249203">
    <property type="component" value="Unassembled WGS sequence"/>
</dbReference>
<dbReference type="RefSeq" id="WP_111569039.1">
    <property type="nucleotide sequence ID" value="NZ_PIPK01000004.1"/>
</dbReference>
<dbReference type="Pfam" id="PF07023">
    <property type="entry name" value="DUF1315"/>
    <property type="match status" value="1"/>
</dbReference>
<dbReference type="OrthoDB" id="5616307at2"/>
<dbReference type="AlphaFoldDB" id="A0A327WYX0"/>
<sequence>MQAEQLVQNMDEALYLRLKDAVETGRWPDGQPLSAEQKEHSFTLVMLYQARKLDQDQPFSIAKDGQFIVKSKAELRQQKSALRESRREQQIPTKDISSDE</sequence>
<evidence type="ECO:0000313" key="4">
    <source>
        <dbReference type="Proteomes" id="UP000249203"/>
    </source>
</evidence>
<protein>
    <submittedName>
        <fullName evidence="3">DUF1315 domain-containing protein</fullName>
    </submittedName>
</protein>
<organism evidence="2 4">
    <name type="scientific">Aliidiomarina maris</name>
    <dbReference type="NCBI Taxonomy" id="531312"/>
    <lineage>
        <taxon>Bacteria</taxon>
        <taxon>Pseudomonadati</taxon>
        <taxon>Pseudomonadota</taxon>
        <taxon>Gammaproteobacteria</taxon>
        <taxon>Alteromonadales</taxon>
        <taxon>Idiomarinaceae</taxon>
        <taxon>Aliidiomarina</taxon>
    </lineage>
</organism>
<evidence type="ECO:0000313" key="3">
    <source>
        <dbReference type="EMBL" id="RUO25093.1"/>
    </source>
</evidence>
<dbReference type="EMBL" id="PIPK01000004">
    <property type="protein sequence ID" value="RUO25093.1"/>
    <property type="molecule type" value="Genomic_DNA"/>
</dbReference>
<reference evidence="3 5" key="1">
    <citation type="journal article" date="2018" name="Front. Microbiol.">
        <title>Genome-Based Analysis Reveals the Taxonomy and Diversity of the Family Idiomarinaceae.</title>
        <authorList>
            <person name="Liu Y."/>
            <person name="Lai Q."/>
            <person name="Shao Z."/>
        </authorList>
    </citation>
    <scope>NUCLEOTIDE SEQUENCE [LARGE SCALE GENOMIC DNA]</scope>
    <source>
        <strain evidence="3 5">CF12-14</strain>
    </source>
</reference>
<comment type="caution">
    <text evidence="2">The sequence shown here is derived from an EMBL/GenBank/DDBJ whole genome shotgun (WGS) entry which is preliminary data.</text>
</comment>
<proteinExistence type="predicted"/>
<keyword evidence="5" id="KW-1185">Reference proteome</keyword>
<name>A0A327WYX0_9GAMM</name>
<evidence type="ECO:0000256" key="1">
    <source>
        <dbReference type="SAM" id="MobiDB-lite"/>
    </source>
</evidence>
<gene>
    <name evidence="2" type="ORF">B0I24_104154</name>
    <name evidence="3" type="ORF">CWE07_06340</name>
</gene>
<dbReference type="EMBL" id="QLMD01000004">
    <property type="protein sequence ID" value="RAJ98950.1"/>
    <property type="molecule type" value="Genomic_DNA"/>
</dbReference>
<evidence type="ECO:0000313" key="5">
    <source>
        <dbReference type="Proteomes" id="UP000287865"/>
    </source>
</evidence>